<dbReference type="EMBL" id="KB310391">
    <property type="protein sequence ID" value="ELT91702.1"/>
    <property type="molecule type" value="Genomic_DNA"/>
</dbReference>
<dbReference type="EnsemblMetazoa" id="CapteT166803">
    <property type="protein sequence ID" value="CapteP166803"/>
    <property type="gene ID" value="CapteG166803"/>
</dbReference>
<dbReference type="Gene3D" id="3.90.640.10">
    <property type="entry name" value="Actin, Chain A, domain 4"/>
    <property type="match status" value="1"/>
</dbReference>
<feature type="region of interest" description="Disordered" evidence="1">
    <location>
        <begin position="277"/>
        <end position="303"/>
    </location>
</feature>
<keyword evidence="4" id="KW-1185">Reference proteome</keyword>
<evidence type="ECO:0000256" key="1">
    <source>
        <dbReference type="SAM" id="MobiDB-lite"/>
    </source>
</evidence>
<evidence type="ECO:0000313" key="2">
    <source>
        <dbReference type="EMBL" id="ELT91702.1"/>
    </source>
</evidence>
<name>R7TDW1_CAPTE</name>
<dbReference type="InterPro" id="IPR043129">
    <property type="entry name" value="ATPase_NBD"/>
</dbReference>
<dbReference type="HOGENOM" id="CLU_009958_5_3_1"/>
<accession>R7TDW1</accession>
<dbReference type="PANTHER" id="PTHR14187">
    <property type="entry name" value="ALPHA KINASE/ELONGATION FACTOR 2 KINASE"/>
    <property type="match status" value="1"/>
</dbReference>
<dbReference type="Gene3D" id="3.30.420.40">
    <property type="match status" value="2"/>
</dbReference>
<sequence>MVITDDQLTASTSSSHQKPIEVVVTTQAGPTSQLNAPLYSPSESIDSAIARSSRSSVDSGTSSDPARAQPGHFVIVAIDFGTTFSGYAFSFTRDPDSIHMMRKWEGGDPGVINQKTPTSLLLTPEGKFHSFGFSARDNFHDLDPQEAKKWLYFEKFKMTLHYRSDLNSETMLKASNGKRVPALEVFAHALRFFKEHALQELSDQSSTKFLNEDVRWVLTVPAIWRAHAKQFMRQAAYDAGLAASTYPEQLLIALEPEAASIYVRRLRMHQLIPDRPFKQTTLTPSKRSSRSQSLTEHPGMDRVSDEFRTGTRYMVVDCGGGTVDITVHEMESRYGNLIELYKATGGPYGSVGVDLEFEKLLINIFGADFIEAFKYKRPAGWVDLMIAFESRKRAANPWKSTPLNVSLPFSFIDYHKKFRGHQVESAIRRYGDKDVRWSSQGMLRLMPEAMLRLFQPTLDRIKQSVGDVLNNPKVRDVRYIFLVGGFSESGLLQSEIRKEFGHLTKVIIPQDVALTILKGAVLFGLDPTVVKVRSSRLTYGVGVLNRFIHGKHPKDKLIVKDGIEWCTDVFDKFAIVDQSIALGDTVLRSYTPARVGQKCSIINIYCSEAKDCTFISEASVKKCGTMCMDLTEVQYQQNLGRRREIQTRMQFGDTEIKVSALDVATGKCVRASIDFLNK</sequence>
<reference evidence="2 4" key="2">
    <citation type="journal article" date="2013" name="Nature">
        <title>Insights into bilaterian evolution from three spiralian genomes.</title>
        <authorList>
            <person name="Simakov O."/>
            <person name="Marletaz F."/>
            <person name="Cho S.J."/>
            <person name="Edsinger-Gonzales E."/>
            <person name="Havlak P."/>
            <person name="Hellsten U."/>
            <person name="Kuo D.H."/>
            <person name="Larsson T."/>
            <person name="Lv J."/>
            <person name="Arendt D."/>
            <person name="Savage R."/>
            <person name="Osoegawa K."/>
            <person name="de Jong P."/>
            <person name="Grimwood J."/>
            <person name="Chapman J.A."/>
            <person name="Shapiro H."/>
            <person name="Aerts A."/>
            <person name="Otillar R.P."/>
            <person name="Terry A.Y."/>
            <person name="Boore J.L."/>
            <person name="Grigoriev I.V."/>
            <person name="Lindberg D.R."/>
            <person name="Seaver E.C."/>
            <person name="Weisblat D.A."/>
            <person name="Putnam N.H."/>
            <person name="Rokhsar D.S."/>
        </authorList>
    </citation>
    <scope>NUCLEOTIDE SEQUENCE</scope>
    <source>
        <strain evidence="2 4">I ESC-2004</strain>
    </source>
</reference>
<dbReference type="PANTHER" id="PTHR14187:SF46">
    <property type="entry name" value="HEAT SHOCK 70 KDA PROTEIN 12A"/>
    <property type="match status" value="1"/>
</dbReference>
<organism evidence="2">
    <name type="scientific">Capitella teleta</name>
    <name type="common">Polychaete worm</name>
    <dbReference type="NCBI Taxonomy" id="283909"/>
    <lineage>
        <taxon>Eukaryota</taxon>
        <taxon>Metazoa</taxon>
        <taxon>Spiralia</taxon>
        <taxon>Lophotrochozoa</taxon>
        <taxon>Annelida</taxon>
        <taxon>Polychaeta</taxon>
        <taxon>Sedentaria</taxon>
        <taxon>Scolecida</taxon>
        <taxon>Capitellidae</taxon>
        <taxon>Capitella</taxon>
    </lineage>
</organism>
<dbReference type="SUPFAM" id="SSF53067">
    <property type="entry name" value="Actin-like ATPase domain"/>
    <property type="match status" value="2"/>
</dbReference>
<dbReference type="STRING" id="283909.R7TDW1"/>
<reference evidence="3" key="3">
    <citation type="submission" date="2015-06" db="UniProtKB">
        <authorList>
            <consortium name="EnsemblMetazoa"/>
        </authorList>
    </citation>
    <scope>IDENTIFICATION</scope>
</reference>
<protein>
    <recommendedName>
        <fullName evidence="5">Heat shock 70 kDa protein 12B</fullName>
    </recommendedName>
</protein>
<reference evidence="4" key="1">
    <citation type="submission" date="2012-12" db="EMBL/GenBank/DDBJ databases">
        <authorList>
            <person name="Hellsten U."/>
            <person name="Grimwood J."/>
            <person name="Chapman J.A."/>
            <person name="Shapiro H."/>
            <person name="Aerts A."/>
            <person name="Otillar R.P."/>
            <person name="Terry A.Y."/>
            <person name="Boore J.L."/>
            <person name="Simakov O."/>
            <person name="Marletaz F."/>
            <person name="Cho S.-J."/>
            <person name="Edsinger-Gonzales E."/>
            <person name="Havlak P."/>
            <person name="Kuo D.-H."/>
            <person name="Larsson T."/>
            <person name="Lv J."/>
            <person name="Arendt D."/>
            <person name="Savage R."/>
            <person name="Osoegawa K."/>
            <person name="de Jong P."/>
            <person name="Lindberg D.R."/>
            <person name="Seaver E.C."/>
            <person name="Weisblat D.A."/>
            <person name="Putnam N.H."/>
            <person name="Grigoriev I.V."/>
            <person name="Rokhsar D.S."/>
        </authorList>
    </citation>
    <scope>NUCLEOTIDE SEQUENCE</scope>
    <source>
        <strain evidence="4">I ESC-2004</strain>
    </source>
</reference>
<dbReference type="Proteomes" id="UP000014760">
    <property type="component" value="Unassembled WGS sequence"/>
</dbReference>
<feature type="compositionally biased region" description="Polar residues" evidence="1">
    <location>
        <begin position="278"/>
        <end position="295"/>
    </location>
</feature>
<proteinExistence type="predicted"/>
<evidence type="ECO:0000313" key="4">
    <source>
        <dbReference type="Proteomes" id="UP000014760"/>
    </source>
</evidence>
<evidence type="ECO:0008006" key="5">
    <source>
        <dbReference type="Google" id="ProtNLM"/>
    </source>
</evidence>
<dbReference type="EMBL" id="AMQN01002916">
    <property type="status" value="NOT_ANNOTATED_CDS"/>
    <property type="molecule type" value="Genomic_DNA"/>
</dbReference>
<evidence type="ECO:0000313" key="3">
    <source>
        <dbReference type="EnsemblMetazoa" id="CapteP166803"/>
    </source>
</evidence>
<dbReference type="OMA" id="MEREMMH"/>
<dbReference type="AlphaFoldDB" id="R7TDW1"/>
<dbReference type="OrthoDB" id="2963168at2759"/>
<gene>
    <name evidence="2" type="ORF">CAPTEDRAFT_166803</name>
</gene>